<dbReference type="SUPFAM" id="SSF56849">
    <property type="entry name" value="delta-Endotoxin (insectocide), N-terminal domain"/>
    <property type="match status" value="1"/>
</dbReference>
<evidence type="ECO:0000313" key="2">
    <source>
        <dbReference type="EMBL" id="CAH1110911.1"/>
    </source>
</evidence>
<evidence type="ECO:0000313" key="3">
    <source>
        <dbReference type="Proteomes" id="UP001153636"/>
    </source>
</evidence>
<dbReference type="InterPro" id="IPR036716">
    <property type="entry name" value="Pest_crys_N_sf"/>
</dbReference>
<reference evidence="2" key="1">
    <citation type="submission" date="2022-01" db="EMBL/GenBank/DDBJ databases">
        <authorList>
            <person name="King R."/>
        </authorList>
    </citation>
    <scope>NUCLEOTIDE SEQUENCE</scope>
</reference>
<accession>A0A9P0CYV0</accession>
<proteinExistence type="predicted"/>
<dbReference type="Gene3D" id="2.100.10.30">
    <property type="entry name" value="Jacalin-like lectin domain"/>
    <property type="match status" value="1"/>
</dbReference>
<evidence type="ECO:0000259" key="1">
    <source>
        <dbReference type="Pfam" id="PF03945"/>
    </source>
</evidence>
<sequence>MGYNTETYYINPKADRIVTQQKDSYYIAYNVGKTNVTIAVIQGNIFSWTNTIGTNPIVPGQACIMTIGNRMGAIGVKVINNGDVNAFVHVSGGNRGYDEWTDSKSYFNLDTNNLLKTLVTYGIGKVPVIGGELSTIIGFFWPAAAEPSAWEQVQDKVLEVVDKKAQDVVKQLTGRKLAYVKERIKTCAREIDDPNIKITVPAHYMNIAEDLVGFEKLFTFDEKTDPDYVKANYVLLPLWATLINLKMSFYQYGIVHQEKVGLIKEQVDRLRDYLKRTVNDPQGAIEHANKVYKDKMADEYKHSYSEQLYDQLATVRAYCALNGTQHLAAWKAIAENPEETKRPYNPVVVFSTQFGRNNAVQSRRQVTDEIPPPLQPKEINGKLNIPTKVDVILSSKNSPKIGGLQVTYENGESATTGAKTSGDKETVDFGGKNLIKLTAHGTGQINALDFTFDDNSTKTVGTVEGDKHEFTLDNHRVVGFFMTGSKKISDDVSANIAVTYQLIPEK</sequence>
<keyword evidence="3" id="KW-1185">Reference proteome</keyword>
<dbReference type="InterPro" id="IPR036404">
    <property type="entry name" value="Jacalin-like_lectin_dom_sf"/>
</dbReference>
<dbReference type="GO" id="GO:0090729">
    <property type="term" value="F:toxin activity"/>
    <property type="evidence" value="ECO:0007669"/>
    <property type="project" value="InterPro"/>
</dbReference>
<dbReference type="InterPro" id="IPR005639">
    <property type="entry name" value="Pest_crys_dom_I"/>
</dbReference>
<dbReference type="AlphaFoldDB" id="A0A9P0CYV0"/>
<dbReference type="Pfam" id="PF03945">
    <property type="entry name" value="Endotoxin_N"/>
    <property type="match status" value="1"/>
</dbReference>
<dbReference type="OrthoDB" id="6672161at2759"/>
<dbReference type="GO" id="GO:0001907">
    <property type="term" value="P:symbiont-mediated killing of host cell"/>
    <property type="evidence" value="ECO:0007669"/>
    <property type="project" value="InterPro"/>
</dbReference>
<feature type="domain" description="Pesticidal crystal protein" evidence="1">
    <location>
        <begin position="119"/>
        <end position="331"/>
    </location>
</feature>
<gene>
    <name evidence="2" type="ORF">PSYICH_LOCUS10813</name>
</gene>
<dbReference type="Proteomes" id="UP001153636">
    <property type="component" value="Chromosome 5"/>
</dbReference>
<name>A0A9P0CYV0_9CUCU</name>
<protein>
    <recommendedName>
        <fullName evidence="1">Pesticidal crystal protein domain-containing protein</fullName>
    </recommendedName>
</protein>
<dbReference type="Gene3D" id="1.20.190.10">
    <property type="entry name" value="Pesticidal crystal protein, N-terminal domain"/>
    <property type="match status" value="1"/>
</dbReference>
<organism evidence="2 3">
    <name type="scientific">Psylliodes chrysocephalus</name>
    <dbReference type="NCBI Taxonomy" id="3402493"/>
    <lineage>
        <taxon>Eukaryota</taxon>
        <taxon>Metazoa</taxon>
        <taxon>Ecdysozoa</taxon>
        <taxon>Arthropoda</taxon>
        <taxon>Hexapoda</taxon>
        <taxon>Insecta</taxon>
        <taxon>Pterygota</taxon>
        <taxon>Neoptera</taxon>
        <taxon>Endopterygota</taxon>
        <taxon>Coleoptera</taxon>
        <taxon>Polyphaga</taxon>
        <taxon>Cucujiformia</taxon>
        <taxon>Chrysomeloidea</taxon>
        <taxon>Chrysomelidae</taxon>
        <taxon>Galerucinae</taxon>
        <taxon>Alticini</taxon>
        <taxon>Psylliodes</taxon>
    </lineage>
</organism>
<dbReference type="EMBL" id="OV651817">
    <property type="protein sequence ID" value="CAH1110911.1"/>
    <property type="molecule type" value="Genomic_DNA"/>
</dbReference>